<name>A0A0M9ETB1_FUSLA</name>
<comment type="caution">
    <text evidence="1">The sequence shown here is derived from an EMBL/GenBank/DDBJ whole genome shotgun (WGS) entry which is preliminary data.</text>
</comment>
<evidence type="ECO:0000313" key="2">
    <source>
        <dbReference type="Proteomes" id="UP000037904"/>
    </source>
</evidence>
<dbReference type="AlphaFoldDB" id="A0A0M9ETB1"/>
<proteinExistence type="predicted"/>
<gene>
    <name evidence="1" type="ORF">FLAG1_07757</name>
</gene>
<organism evidence="1 2">
    <name type="scientific">Fusarium langsethiae</name>
    <dbReference type="NCBI Taxonomy" id="179993"/>
    <lineage>
        <taxon>Eukaryota</taxon>
        <taxon>Fungi</taxon>
        <taxon>Dikarya</taxon>
        <taxon>Ascomycota</taxon>
        <taxon>Pezizomycotina</taxon>
        <taxon>Sordariomycetes</taxon>
        <taxon>Hypocreomycetidae</taxon>
        <taxon>Hypocreales</taxon>
        <taxon>Nectriaceae</taxon>
        <taxon>Fusarium</taxon>
    </lineage>
</organism>
<protein>
    <submittedName>
        <fullName evidence="1">Uncharacterized protein</fullName>
    </submittedName>
</protein>
<dbReference type="Proteomes" id="UP000037904">
    <property type="component" value="Unassembled WGS sequence"/>
</dbReference>
<evidence type="ECO:0000313" key="1">
    <source>
        <dbReference type="EMBL" id="KPA39373.1"/>
    </source>
</evidence>
<reference evidence="1 2" key="1">
    <citation type="submission" date="2015-04" db="EMBL/GenBank/DDBJ databases">
        <title>The draft genome sequence of Fusarium langsethiae, a T-2/HT-2 mycotoxin producer.</title>
        <authorList>
            <person name="Lysoe E."/>
            <person name="Divon H.H."/>
            <person name="Terzi V."/>
            <person name="Orru L."/>
            <person name="Lamontanara A."/>
            <person name="Kolseth A.-K."/>
            <person name="Frandsen R.J."/>
            <person name="Nielsen K."/>
            <person name="Thrane U."/>
        </authorList>
    </citation>
    <scope>NUCLEOTIDE SEQUENCE [LARGE SCALE GENOMIC DNA]</scope>
    <source>
        <strain evidence="1 2">Fl201059</strain>
    </source>
</reference>
<accession>A0A0M9ETB1</accession>
<sequence>MDELKIKPSCFSAFIERSQSELDQDQAVLLFKYAAVAQQLWERVWVVPGVLGSSCSGLYQRNFVSK</sequence>
<keyword evidence="2" id="KW-1185">Reference proteome</keyword>
<dbReference type="EMBL" id="JXCE01000198">
    <property type="protein sequence ID" value="KPA39373.1"/>
    <property type="molecule type" value="Genomic_DNA"/>
</dbReference>